<dbReference type="Proteomes" id="UP000054823">
    <property type="component" value="Unassembled WGS sequence"/>
</dbReference>
<dbReference type="SMART" id="SM00448">
    <property type="entry name" value="REC"/>
    <property type="match status" value="1"/>
</dbReference>
<accession>A0A0P1FBY7</accession>
<dbReference type="AlphaFoldDB" id="A0A0P1FBY7"/>
<feature type="domain" description="Response regulatory" evidence="3">
    <location>
        <begin position="8"/>
        <end position="125"/>
    </location>
</feature>
<dbReference type="OrthoDB" id="9800897at2"/>
<keyword evidence="1 2" id="KW-0597">Phosphoprotein</keyword>
<sequence length="128" mass="13996">MSLKDKLHILVVDDMSTSRGLITQALDEIGITNYRTENDGATAWRSLASKPVHLILSDFNMPGMDGLQLLEGIRTNKATARTGFILITGRADPDTINKGVKLGMNNFIKKPFQTAQLKACIEKVVGPL</sequence>
<evidence type="ECO:0000313" key="4">
    <source>
        <dbReference type="EMBL" id="CUH52178.1"/>
    </source>
</evidence>
<dbReference type="STRING" id="321267.SHM7688_01620"/>
<dbReference type="InterPro" id="IPR001789">
    <property type="entry name" value="Sig_transdc_resp-reg_receiver"/>
</dbReference>
<organism evidence="4 5">
    <name type="scientific">Shimia marina</name>
    <dbReference type="NCBI Taxonomy" id="321267"/>
    <lineage>
        <taxon>Bacteria</taxon>
        <taxon>Pseudomonadati</taxon>
        <taxon>Pseudomonadota</taxon>
        <taxon>Alphaproteobacteria</taxon>
        <taxon>Rhodobacterales</taxon>
        <taxon>Roseobacteraceae</taxon>
    </lineage>
</organism>
<dbReference type="PROSITE" id="PS50110">
    <property type="entry name" value="RESPONSE_REGULATORY"/>
    <property type="match status" value="1"/>
</dbReference>
<dbReference type="Pfam" id="PF00072">
    <property type="entry name" value="Response_reg"/>
    <property type="match status" value="1"/>
</dbReference>
<name>A0A0P1FBY7_9RHOB</name>
<evidence type="ECO:0000313" key="5">
    <source>
        <dbReference type="Proteomes" id="UP000054823"/>
    </source>
</evidence>
<dbReference type="GO" id="GO:0000160">
    <property type="term" value="P:phosphorelay signal transduction system"/>
    <property type="evidence" value="ECO:0007669"/>
    <property type="project" value="InterPro"/>
</dbReference>
<dbReference type="EMBL" id="CYPW01000015">
    <property type="protein sequence ID" value="CUH52178.1"/>
    <property type="molecule type" value="Genomic_DNA"/>
</dbReference>
<keyword evidence="5" id="KW-1185">Reference proteome</keyword>
<evidence type="ECO:0000256" key="1">
    <source>
        <dbReference type="ARBA" id="ARBA00022553"/>
    </source>
</evidence>
<proteinExistence type="predicted"/>
<evidence type="ECO:0000259" key="3">
    <source>
        <dbReference type="PROSITE" id="PS50110"/>
    </source>
</evidence>
<reference evidence="4 5" key="1">
    <citation type="submission" date="2015-09" db="EMBL/GenBank/DDBJ databases">
        <authorList>
            <consortium name="Swine Surveillance"/>
        </authorList>
    </citation>
    <scope>NUCLEOTIDE SEQUENCE [LARGE SCALE GENOMIC DNA]</scope>
    <source>
        <strain evidence="4 5">CECT 7688</strain>
    </source>
</reference>
<dbReference type="RefSeq" id="WP_058239408.1">
    <property type="nucleotide sequence ID" value="NZ_CYPW01000015.1"/>
</dbReference>
<dbReference type="SUPFAM" id="SSF52172">
    <property type="entry name" value="CheY-like"/>
    <property type="match status" value="1"/>
</dbReference>
<feature type="modified residue" description="4-aspartylphosphate" evidence="2">
    <location>
        <position position="58"/>
    </location>
</feature>
<dbReference type="PANTHER" id="PTHR44591:SF3">
    <property type="entry name" value="RESPONSE REGULATORY DOMAIN-CONTAINING PROTEIN"/>
    <property type="match status" value="1"/>
</dbReference>
<evidence type="ECO:0000256" key="2">
    <source>
        <dbReference type="PROSITE-ProRule" id="PRU00169"/>
    </source>
</evidence>
<dbReference type="InterPro" id="IPR011006">
    <property type="entry name" value="CheY-like_superfamily"/>
</dbReference>
<protein>
    <submittedName>
        <fullName evidence="4">Chemotaxis protein CheY</fullName>
    </submittedName>
</protein>
<dbReference type="PANTHER" id="PTHR44591">
    <property type="entry name" value="STRESS RESPONSE REGULATOR PROTEIN 1"/>
    <property type="match status" value="1"/>
</dbReference>
<gene>
    <name evidence="4" type="primary">cheY_2</name>
    <name evidence="4" type="ORF">SHM7688_01620</name>
</gene>
<dbReference type="InterPro" id="IPR050595">
    <property type="entry name" value="Bact_response_regulator"/>
</dbReference>
<dbReference type="Gene3D" id="3.40.50.2300">
    <property type="match status" value="1"/>
</dbReference>